<evidence type="ECO:0000313" key="1">
    <source>
        <dbReference type="EMBL" id="KAK1860162.1"/>
    </source>
</evidence>
<dbReference type="EMBL" id="CM020618">
    <property type="protein sequence ID" value="KAK1860162.1"/>
    <property type="molecule type" value="Genomic_DNA"/>
</dbReference>
<protein>
    <submittedName>
        <fullName evidence="1">Uncharacterized protein</fullName>
    </submittedName>
</protein>
<evidence type="ECO:0000313" key="2">
    <source>
        <dbReference type="Proteomes" id="UP000798662"/>
    </source>
</evidence>
<proteinExistence type="predicted"/>
<accession>A0ACC3BQI8</accession>
<keyword evidence="2" id="KW-1185">Reference proteome</keyword>
<reference evidence="1" key="1">
    <citation type="submission" date="2019-11" db="EMBL/GenBank/DDBJ databases">
        <title>Nori genome reveals adaptations in red seaweeds to the harsh intertidal environment.</title>
        <authorList>
            <person name="Wang D."/>
            <person name="Mao Y."/>
        </authorList>
    </citation>
    <scope>NUCLEOTIDE SEQUENCE</scope>
    <source>
        <tissue evidence="1">Gametophyte</tissue>
    </source>
</reference>
<gene>
    <name evidence="1" type="ORF">I4F81_002751</name>
</gene>
<organism evidence="1 2">
    <name type="scientific">Pyropia yezoensis</name>
    <name type="common">Susabi-nori</name>
    <name type="synonym">Porphyra yezoensis</name>
    <dbReference type="NCBI Taxonomy" id="2788"/>
    <lineage>
        <taxon>Eukaryota</taxon>
        <taxon>Rhodophyta</taxon>
        <taxon>Bangiophyceae</taxon>
        <taxon>Bangiales</taxon>
        <taxon>Bangiaceae</taxon>
        <taxon>Pyropia</taxon>
    </lineage>
</organism>
<sequence length="78" mass="8163">MTWMEALPPLVIITVALAGMGTLQDAVHRVAYKEGKKVQRDRFSSLMDARDATVRAEAAAVAASASSSSSSSARPSSP</sequence>
<dbReference type="Proteomes" id="UP000798662">
    <property type="component" value="Chromosome 1"/>
</dbReference>
<name>A0ACC3BQI8_PYRYE</name>
<comment type="caution">
    <text evidence="1">The sequence shown here is derived from an EMBL/GenBank/DDBJ whole genome shotgun (WGS) entry which is preliminary data.</text>
</comment>